<dbReference type="GO" id="GO:0005739">
    <property type="term" value="C:mitochondrion"/>
    <property type="evidence" value="ECO:0007669"/>
    <property type="project" value="TreeGrafter"/>
</dbReference>
<feature type="binding site" evidence="8">
    <location>
        <position position="126"/>
    </location>
    <ligand>
        <name>substrate</name>
    </ligand>
</feature>
<accession>A0A250WYC4</accession>
<dbReference type="InterPro" id="IPR033524">
    <property type="entry name" value="Glu/Leu/Phe/Val_DH_AS"/>
</dbReference>
<keyword evidence="8" id="KW-0547">Nucleotide-binding</keyword>
<evidence type="ECO:0000313" key="12">
    <source>
        <dbReference type="EMBL" id="GAX75786.1"/>
    </source>
</evidence>
<dbReference type="PROSITE" id="PS00074">
    <property type="entry name" value="GLFV_DEHYDROGENASE"/>
    <property type="match status" value="1"/>
</dbReference>
<name>A0A250WYC4_9CHLO</name>
<dbReference type="Gene3D" id="3.40.50.10860">
    <property type="entry name" value="Leucine Dehydrogenase, chain A, domain 1"/>
    <property type="match status" value="1"/>
</dbReference>
<feature type="active site" description="Proton donor" evidence="7">
    <location>
        <position position="138"/>
    </location>
</feature>
<evidence type="ECO:0000256" key="6">
    <source>
        <dbReference type="PIRNR" id="PIRNR000185"/>
    </source>
</evidence>
<dbReference type="CDD" id="cd01076">
    <property type="entry name" value="NAD_bind_1_Glu_DH"/>
    <property type="match status" value="1"/>
</dbReference>
<protein>
    <recommendedName>
        <fullName evidence="6">Glutamate dehydrogenase</fullName>
    </recommendedName>
</protein>
<comment type="catalytic activity">
    <reaction evidence="4">
        <text>L-glutamate + NAD(+) + H2O = 2-oxoglutarate + NH4(+) + NADH + H(+)</text>
        <dbReference type="Rhea" id="RHEA:15133"/>
        <dbReference type="ChEBI" id="CHEBI:15377"/>
        <dbReference type="ChEBI" id="CHEBI:15378"/>
        <dbReference type="ChEBI" id="CHEBI:16810"/>
        <dbReference type="ChEBI" id="CHEBI:28938"/>
        <dbReference type="ChEBI" id="CHEBI:29985"/>
        <dbReference type="ChEBI" id="CHEBI:57540"/>
        <dbReference type="ChEBI" id="CHEBI:57945"/>
        <dbReference type="EC" id="1.4.1.3"/>
    </reaction>
</comment>
<comment type="caution">
    <text evidence="12">The sequence shown here is derived from an EMBL/GenBank/DDBJ whole genome shotgun (WGS) entry which is preliminary data.</text>
</comment>
<dbReference type="InterPro" id="IPR014362">
    <property type="entry name" value="Glu_DH"/>
</dbReference>
<evidence type="ECO:0000256" key="8">
    <source>
        <dbReference type="PIRSR" id="PIRSR000185-2"/>
    </source>
</evidence>
<dbReference type="SUPFAM" id="SSF51735">
    <property type="entry name" value="NAD(P)-binding Rossmann-fold domains"/>
    <property type="match status" value="1"/>
</dbReference>
<evidence type="ECO:0000256" key="1">
    <source>
        <dbReference type="ARBA" id="ARBA00006382"/>
    </source>
</evidence>
<evidence type="ECO:0000256" key="10">
    <source>
        <dbReference type="RuleBase" id="RU004417"/>
    </source>
</evidence>
<proteinExistence type="inferred from homology"/>
<dbReference type="OrthoDB" id="6718861at2759"/>
<feature type="site" description="Important for catalysis" evidence="9">
    <location>
        <position position="178"/>
    </location>
</feature>
<evidence type="ECO:0000256" key="7">
    <source>
        <dbReference type="PIRSR" id="PIRSR000185-1"/>
    </source>
</evidence>
<dbReference type="AlphaFoldDB" id="A0A250WYC4"/>
<dbReference type="InterPro" id="IPR036291">
    <property type="entry name" value="NAD(P)-bd_dom_sf"/>
</dbReference>
<dbReference type="FunFam" id="3.40.50.10860:FF:000003">
    <property type="entry name" value="Glutamate dehydrogenase"/>
    <property type="match status" value="1"/>
</dbReference>
<dbReference type="GO" id="GO:0006538">
    <property type="term" value="P:L-glutamate catabolic process"/>
    <property type="evidence" value="ECO:0007669"/>
    <property type="project" value="TreeGrafter"/>
</dbReference>
<dbReference type="Proteomes" id="UP000232323">
    <property type="component" value="Unassembled WGS sequence"/>
</dbReference>
<dbReference type="STRING" id="1157962.A0A250WYC4"/>
<dbReference type="GO" id="GO:0004352">
    <property type="term" value="F:glutamate dehydrogenase (NAD+) activity"/>
    <property type="evidence" value="ECO:0007669"/>
    <property type="project" value="TreeGrafter"/>
</dbReference>
<dbReference type="InterPro" id="IPR006095">
    <property type="entry name" value="Glu/Leu/Phe/Val/Trp_DH"/>
</dbReference>
<feature type="binding site" evidence="8">
    <location>
        <position position="381"/>
    </location>
    <ligand>
        <name>substrate</name>
    </ligand>
</feature>
<dbReference type="InterPro" id="IPR006097">
    <property type="entry name" value="Glu/Leu/Phe/Val/Trp_DH_dimer"/>
</dbReference>
<dbReference type="Pfam" id="PF02812">
    <property type="entry name" value="ELFV_dehydrog_N"/>
    <property type="match status" value="1"/>
</dbReference>
<reference evidence="12 13" key="1">
    <citation type="submission" date="2017-08" db="EMBL/GenBank/DDBJ databases">
        <title>Acidophilic green algal genome provides insights into adaptation to an acidic environment.</title>
        <authorList>
            <person name="Hirooka S."/>
            <person name="Hirose Y."/>
            <person name="Kanesaki Y."/>
            <person name="Higuchi S."/>
            <person name="Fujiwara T."/>
            <person name="Onuma R."/>
            <person name="Era A."/>
            <person name="Ohbayashi R."/>
            <person name="Uzuka A."/>
            <person name="Nozaki H."/>
            <person name="Yoshikawa H."/>
            <person name="Miyagishima S.Y."/>
        </authorList>
    </citation>
    <scope>NUCLEOTIDE SEQUENCE [LARGE SCALE GENOMIC DNA]</scope>
    <source>
        <strain evidence="12 13">NIES-2499</strain>
    </source>
</reference>
<dbReference type="PRINTS" id="PR00082">
    <property type="entry name" value="GLFDHDRGNASE"/>
</dbReference>
<dbReference type="InterPro" id="IPR006096">
    <property type="entry name" value="Glu/Leu/Phe/Val/Trp_DH_C"/>
</dbReference>
<keyword evidence="3 8" id="KW-0520">NAD</keyword>
<dbReference type="PANTHER" id="PTHR11606:SF24">
    <property type="entry name" value="NAD-SPECIFIC GLUTAMATE DEHYDROGENASE"/>
    <property type="match status" value="1"/>
</dbReference>
<dbReference type="Pfam" id="PF00208">
    <property type="entry name" value="ELFV_dehydrog"/>
    <property type="match status" value="1"/>
</dbReference>
<dbReference type="GO" id="GO:0000166">
    <property type="term" value="F:nucleotide binding"/>
    <property type="evidence" value="ECO:0007669"/>
    <property type="project" value="UniProtKB-KW"/>
</dbReference>
<comment type="catalytic activity">
    <reaction evidence="5">
        <text>L-glutamate + NADP(+) + H2O = 2-oxoglutarate + NH4(+) + NADPH + H(+)</text>
        <dbReference type="Rhea" id="RHEA:11612"/>
        <dbReference type="ChEBI" id="CHEBI:15377"/>
        <dbReference type="ChEBI" id="CHEBI:15378"/>
        <dbReference type="ChEBI" id="CHEBI:16810"/>
        <dbReference type="ChEBI" id="CHEBI:28938"/>
        <dbReference type="ChEBI" id="CHEBI:29985"/>
        <dbReference type="ChEBI" id="CHEBI:57783"/>
        <dbReference type="ChEBI" id="CHEBI:58349"/>
        <dbReference type="EC" id="1.4.1.3"/>
    </reaction>
</comment>
<dbReference type="SMART" id="SM00839">
    <property type="entry name" value="ELFV_dehydrog"/>
    <property type="match status" value="1"/>
</dbReference>
<dbReference type="EMBL" id="BEGY01000014">
    <property type="protein sequence ID" value="GAX75786.1"/>
    <property type="molecule type" value="Genomic_DNA"/>
</dbReference>
<feature type="binding site" evidence="8">
    <location>
        <position position="253"/>
    </location>
    <ligand>
        <name>NAD(+)</name>
        <dbReference type="ChEBI" id="CHEBI:57540"/>
    </ligand>
</feature>
<evidence type="ECO:0000256" key="2">
    <source>
        <dbReference type="ARBA" id="ARBA00023002"/>
    </source>
</evidence>
<dbReference type="SUPFAM" id="SSF53223">
    <property type="entry name" value="Aminoacid dehydrogenase-like, N-terminal domain"/>
    <property type="match status" value="1"/>
</dbReference>
<gene>
    <name evidence="12" type="ORF">CEUSTIGMA_g3229.t1</name>
</gene>
<feature type="binding site" evidence="8">
    <location>
        <position position="102"/>
    </location>
    <ligand>
        <name>substrate</name>
    </ligand>
</feature>
<dbReference type="Gene3D" id="3.40.50.720">
    <property type="entry name" value="NAD(P)-binding Rossmann-like Domain"/>
    <property type="match status" value="1"/>
</dbReference>
<keyword evidence="2 6" id="KW-0560">Oxidoreductase</keyword>
<feature type="domain" description="Glutamate/phenylalanine/leucine/valine/L-tryptophan dehydrogenase C-terminal" evidence="11">
    <location>
        <begin position="214"/>
        <end position="445"/>
    </location>
</feature>
<keyword evidence="13" id="KW-1185">Reference proteome</keyword>
<evidence type="ECO:0000256" key="3">
    <source>
        <dbReference type="ARBA" id="ARBA00023027"/>
    </source>
</evidence>
<organism evidence="12 13">
    <name type="scientific">Chlamydomonas eustigma</name>
    <dbReference type="NCBI Taxonomy" id="1157962"/>
    <lineage>
        <taxon>Eukaryota</taxon>
        <taxon>Viridiplantae</taxon>
        <taxon>Chlorophyta</taxon>
        <taxon>core chlorophytes</taxon>
        <taxon>Chlorophyceae</taxon>
        <taxon>CS clade</taxon>
        <taxon>Chlamydomonadales</taxon>
        <taxon>Chlamydomonadaceae</taxon>
        <taxon>Chlamydomonas</taxon>
    </lineage>
</organism>
<dbReference type="PANTHER" id="PTHR11606">
    <property type="entry name" value="GLUTAMATE DEHYDROGENASE"/>
    <property type="match status" value="1"/>
</dbReference>
<evidence type="ECO:0000256" key="5">
    <source>
        <dbReference type="ARBA" id="ARBA00048577"/>
    </source>
</evidence>
<evidence type="ECO:0000313" key="13">
    <source>
        <dbReference type="Proteomes" id="UP000232323"/>
    </source>
</evidence>
<dbReference type="PIRSF" id="PIRSF000185">
    <property type="entry name" value="Glu_DH"/>
    <property type="match status" value="1"/>
</dbReference>
<comment type="similarity">
    <text evidence="1 6 10">Belongs to the Glu/Leu/Phe/Val dehydrogenases family.</text>
</comment>
<feature type="binding site" evidence="8">
    <location>
        <position position="221"/>
    </location>
    <ligand>
        <name>NAD(+)</name>
        <dbReference type="ChEBI" id="CHEBI:57540"/>
    </ligand>
</feature>
<evidence type="ECO:0000256" key="9">
    <source>
        <dbReference type="PIRSR" id="PIRSR000185-3"/>
    </source>
</evidence>
<dbReference type="InterPro" id="IPR046346">
    <property type="entry name" value="Aminoacid_DH-like_N_sf"/>
</dbReference>
<evidence type="ECO:0000259" key="11">
    <source>
        <dbReference type="SMART" id="SM00839"/>
    </source>
</evidence>
<sequence length="447" mass="49538">MILAQCAHLLRGAASLVKSTSLSSVLSSTTCQQKRYASHAENTNVFLKEALHQLEYPEKLQRLLLTPQREMAVELVMQMDNGEIEVFNAYRVQHNNSRGPYKGGLRYHPQVDIDDVRSLASLMTWKTAVMDIPFGGAKGGITVDPKKLSERELEKLTRKLVVAIKEIIGTYEDIPAPDMNTDGKVMAWFFDEYSKYKGFSPGVVTGKPVYLHGSLGREAATGRGTVFAIRELLKAMKLGRVQDHKYAIQGFGNVGAWAADILHEQGAKVTAVSDATGALHNDNGINIRALRQHMASGKTLATFSEATKFEKEQILTTPCDVLIPAAIGGVITEANAGKLDCKLVIEAANGPTTPEGDKILRERGITVLPDIYTNGGGVTVSFFEWVQNLQNFKWEEEDVNRKLDRKMTDAFQAIWDIHNERKIPLRTAAFVKALQRVTRAEIHRGFD</sequence>
<evidence type="ECO:0000256" key="4">
    <source>
        <dbReference type="ARBA" id="ARBA00047867"/>
    </source>
</evidence>
<dbReference type="InterPro" id="IPR033922">
    <property type="entry name" value="NAD_bind_Glu_DH"/>
</dbReference>